<proteinExistence type="inferred from homology"/>
<dbReference type="Gene3D" id="3.40.50.2300">
    <property type="match status" value="2"/>
</dbReference>
<dbReference type="InterPro" id="IPR050957">
    <property type="entry name" value="BMP_lipoprotein"/>
</dbReference>
<dbReference type="Proteomes" id="UP000053370">
    <property type="component" value="Unassembled WGS sequence"/>
</dbReference>
<evidence type="ECO:0000256" key="6">
    <source>
        <dbReference type="ARBA" id="ARBA00023288"/>
    </source>
</evidence>
<evidence type="ECO:0000313" key="9">
    <source>
        <dbReference type="EMBL" id="GAP41712.1"/>
    </source>
</evidence>
<keyword evidence="6 9" id="KW-0449">Lipoprotein</keyword>
<protein>
    <submittedName>
        <fullName evidence="9">Basic membrane lipoprotein Med, periplasmic binding protein (PBP1-ABC) superfamily</fullName>
    </submittedName>
</protein>
<evidence type="ECO:0000256" key="4">
    <source>
        <dbReference type="ARBA" id="ARBA00022729"/>
    </source>
</evidence>
<evidence type="ECO:0000256" key="3">
    <source>
        <dbReference type="ARBA" id="ARBA00022475"/>
    </source>
</evidence>
<dbReference type="PANTHER" id="PTHR34296">
    <property type="entry name" value="TRANSCRIPTIONAL ACTIVATOR PROTEIN MED"/>
    <property type="match status" value="1"/>
</dbReference>
<evidence type="ECO:0000256" key="2">
    <source>
        <dbReference type="ARBA" id="ARBA00008610"/>
    </source>
</evidence>
<comment type="similarity">
    <text evidence="2">Belongs to the BMP lipoprotein family.</text>
</comment>
<gene>
    <name evidence="9" type="ORF">ATC1_131708</name>
</gene>
<keyword evidence="3" id="KW-1003">Cell membrane</keyword>
<dbReference type="STRING" id="1678840.ATC1_131708"/>
<dbReference type="InterPro" id="IPR003760">
    <property type="entry name" value="PnrA-like"/>
</dbReference>
<organism evidence="9">
    <name type="scientific">Flexilinea flocculi</name>
    <dbReference type="NCBI Taxonomy" id="1678840"/>
    <lineage>
        <taxon>Bacteria</taxon>
        <taxon>Bacillati</taxon>
        <taxon>Chloroflexota</taxon>
        <taxon>Anaerolineae</taxon>
        <taxon>Anaerolineales</taxon>
        <taxon>Anaerolineaceae</taxon>
        <taxon>Flexilinea</taxon>
    </lineage>
</organism>
<keyword evidence="5" id="KW-0472">Membrane</keyword>
<dbReference type="OrthoDB" id="9784230at2"/>
<feature type="signal peptide" evidence="7">
    <location>
        <begin position="1"/>
        <end position="22"/>
    </location>
</feature>
<evidence type="ECO:0000256" key="7">
    <source>
        <dbReference type="SAM" id="SignalP"/>
    </source>
</evidence>
<evidence type="ECO:0000256" key="5">
    <source>
        <dbReference type="ARBA" id="ARBA00023136"/>
    </source>
</evidence>
<evidence type="ECO:0000313" key="10">
    <source>
        <dbReference type="Proteomes" id="UP000053370"/>
    </source>
</evidence>
<evidence type="ECO:0000256" key="1">
    <source>
        <dbReference type="ARBA" id="ARBA00004193"/>
    </source>
</evidence>
<evidence type="ECO:0000259" key="8">
    <source>
        <dbReference type="Pfam" id="PF02608"/>
    </source>
</evidence>
<accession>A0A0S7BY79</accession>
<dbReference type="PANTHER" id="PTHR34296:SF2">
    <property type="entry name" value="ABC TRANSPORTER GUANOSINE-BINDING PROTEIN NUPN"/>
    <property type="match status" value="1"/>
</dbReference>
<feature type="domain" description="ABC transporter substrate-binding protein PnrA-like" evidence="8">
    <location>
        <begin position="30"/>
        <end position="334"/>
    </location>
</feature>
<dbReference type="AlphaFoldDB" id="A0A0S7BY79"/>
<sequence>MKKISLILALLVVLVLCMPVMAADPIKICQVTDTGGVDDKSFNETAWNGVLQAEKEFGVEGVVLESTSDADYAPNIEQFIDDECDLIITVGYMLSDATIAASDAYPDFKFSTIDASISKPNTVDQVFQTDEAAFLAGYVAASVTKTGVIGTYGGMCIPTVTIFMDGYARGAAYYNETHDTNVKVLGWDVEKQEGTCVDSFDDLEKGKQVTITMMDQGADIIMPVAGPVGGGTIAAMEDRGSGYVIGVDSDWYYAYPENTDMILTSVVKKMDSTTLEVIKSVVDGTFKGGLIVGTLATKGVDLAPFHDLESVVPADVIADLDPIREKIISGEIALNPAFKQVK</sequence>
<keyword evidence="4 7" id="KW-0732">Signal</keyword>
<dbReference type="EMBL" id="DF968181">
    <property type="protein sequence ID" value="GAP41712.1"/>
    <property type="molecule type" value="Genomic_DNA"/>
</dbReference>
<dbReference type="InterPro" id="IPR028082">
    <property type="entry name" value="Peripla_BP_I"/>
</dbReference>
<reference evidence="9" key="1">
    <citation type="journal article" date="2015" name="Genome Announc.">
        <title>Draft Genome Sequence of Anaerolineae Strain TC1, a Novel Isolate from a Methanogenic Wastewater Treatment System.</title>
        <authorList>
            <person name="Matsuura N."/>
            <person name="Tourlousse D.M."/>
            <person name="Sun L."/>
            <person name="Toyonaga M."/>
            <person name="Kuroda K."/>
            <person name="Ohashi A."/>
            <person name="Cruz R."/>
            <person name="Yamaguchi T."/>
            <person name="Sekiguchi Y."/>
        </authorList>
    </citation>
    <scope>NUCLEOTIDE SEQUENCE [LARGE SCALE GENOMIC DNA]</scope>
    <source>
        <strain evidence="9">TC1</strain>
    </source>
</reference>
<dbReference type="Pfam" id="PF02608">
    <property type="entry name" value="Bmp"/>
    <property type="match status" value="1"/>
</dbReference>
<dbReference type="CDD" id="cd06354">
    <property type="entry name" value="PBP1_PrnA-like"/>
    <property type="match status" value="1"/>
</dbReference>
<keyword evidence="10" id="KW-1185">Reference proteome</keyword>
<feature type="chain" id="PRO_5006633283" evidence="7">
    <location>
        <begin position="23"/>
        <end position="342"/>
    </location>
</feature>
<dbReference type="RefSeq" id="WP_062283483.1">
    <property type="nucleotide sequence ID" value="NZ_DF968181.1"/>
</dbReference>
<dbReference type="GO" id="GO:0005886">
    <property type="term" value="C:plasma membrane"/>
    <property type="evidence" value="ECO:0007669"/>
    <property type="project" value="UniProtKB-SubCell"/>
</dbReference>
<name>A0A0S7BY79_9CHLR</name>
<comment type="subcellular location">
    <subcellularLocation>
        <location evidence="1">Cell membrane</location>
        <topology evidence="1">Lipid-anchor</topology>
    </subcellularLocation>
</comment>
<dbReference type="SUPFAM" id="SSF53822">
    <property type="entry name" value="Periplasmic binding protein-like I"/>
    <property type="match status" value="1"/>
</dbReference>